<evidence type="ECO:0000313" key="2">
    <source>
        <dbReference type="Proteomes" id="UP001606305"/>
    </source>
</evidence>
<dbReference type="RefSeq" id="WP_394489993.1">
    <property type="nucleotide sequence ID" value="NZ_JBIGIA010000015.1"/>
</dbReference>
<organism evidence="1 2">
    <name type="scientific">Pelomonas nitida</name>
    <dbReference type="NCBI Taxonomy" id="3299027"/>
    <lineage>
        <taxon>Bacteria</taxon>
        <taxon>Pseudomonadati</taxon>
        <taxon>Pseudomonadota</taxon>
        <taxon>Betaproteobacteria</taxon>
        <taxon>Burkholderiales</taxon>
        <taxon>Sphaerotilaceae</taxon>
        <taxon>Roseateles</taxon>
    </lineage>
</organism>
<protein>
    <submittedName>
        <fullName evidence="1">Uncharacterized protein</fullName>
    </submittedName>
</protein>
<comment type="caution">
    <text evidence="1">The sequence shown here is derived from an EMBL/GenBank/DDBJ whole genome shotgun (WGS) entry which is preliminary data.</text>
</comment>
<name>A0ABW7G9V6_9BURK</name>
<sequence length="135" mass="15241">MFDYPYENVRMGIAPDALRVIRRHPDGPTWRQTVLRTNGETDAAFCERVQSVAHYLFATGRRTDASVVVSCVYDMPGKSALTWLEEDNRENALACLWWMVESKAPRVPLKAAHRALQALRGAYGLDDTCGHLPLH</sequence>
<proteinExistence type="predicted"/>
<gene>
    <name evidence="1" type="ORF">ACG00X_17965</name>
</gene>
<accession>A0ABW7G9V6</accession>
<evidence type="ECO:0000313" key="1">
    <source>
        <dbReference type="EMBL" id="MFG6458728.1"/>
    </source>
</evidence>
<dbReference type="EMBL" id="JBIGIA010000015">
    <property type="protein sequence ID" value="MFG6458728.1"/>
    <property type="molecule type" value="Genomic_DNA"/>
</dbReference>
<dbReference type="Proteomes" id="UP001606305">
    <property type="component" value="Unassembled WGS sequence"/>
</dbReference>
<reference evidence="1 2" key="1">
    <citation type="submission" date="2024-09" db="EMBL/GenBank/DDBJ databases">
        <title>Novel species of the genus Pelomonas and Roseateles isolated from streams.</title>
        <authorList>
            <person name="Lu H."/>
        </authorList>
    </citation>
    <scope>NUCLEOTIDE SEQUENCE [LARGE SCALE GENOMIC DNA]</scope>
    <source>
        <strain evidence="1 2">BYS96W</strain>
    </source>
</reference>
<keyword evidence="2" id="KW-1185">Reference proteome</keyword>